<keyword evidence="5 7" id="KW-0315">Glutamine amidotransferase</keyword>
<evidence type="ECO:0000256" key="5">
    <source>
        <dbReference type="ARBA" id="ARBA00022962"/>
    </source>
</evidence>
<comment type="pathway">
    <text evidence="1 7">Cofactor biosynthesis; adenosylcobalamin biosynthesis.</text>
</comment>
<dbReference type="HAMAP" id="MF_00028">
    <property type="entry name" value="CobQ"/>
    <property type="match status" value="1"/>
</dbReference>
<dbReference type="CDD" id="cd05389">
    <property type="entry name" value="CobQ_N"/>
    <property type="match status" value="1"/>
</dbReference>
<dbReference type="RefSeq" id="WP_309201228.1">
    <property type="nucleotide sequence ID" value="NZ_CP133548.1"/>
</dbReference>
<dbReference type="Pfam" id="PF01656">
    <property type="entry name" value="CbiA"/>
    <property type="match status" value="1"/>
</dbReference>
<proteinExistence type="inferred from homology"/>
<protein>
    <recommendedName>
        <fullName evidence="3 7">Cobyric acid synthase</fullName>
    </recommendedName>
</protein>
<dbReference type="AlphaFoldDB" id="A0AA51X5G7"/>
<evidence type="ECO:0000313" key="11">
    <source>
        <dbReference type="Proteomes" id="UP001239782"/>
    </source>
</evidence>
<comment type="function">
    <text evidence="6 7">Catalyzes amidations at positions B, D, E, and G on adenosylcobyrinic A,C-diamide. NH(2) groups are provided by glutamine, and one molecule of ATP is hydrogenolyzed for each amidation.</text>
</comment>
<evidence type="ECO:0000256" key="2">
    <source>
        <dbReference type="ARBA" id="ARBA00006205"/>
    </source>
</evidence>
<dbReference type="InterPro" id="IPR047045">
    <property type="entry name" value="CobQ_N"/>
</dbReference>
<evidence type="ECO:0000313" key="10">
    <source>
        <dbReference type="EMBL" id="WMS86077.1"/>
    </source>
</evidence>
<dbReference type="Gene3D" id="3.40.50.300">
    <property type="entry name" value="P-loop containing nucleotide triphosphate hydrolases"/>
    <property type="match status" value="1"/>
</dbReference>
<feature type="active site" description="Nucleophile" evidence="7">
    <location>
        <position position="331"/>
    </location>
</feature>
<dbReference type="InterPro" id="IPR033949">
    <property type="entry name" value="CobQ_GATase1"/>
</dbReference>
<dbReference type="InterPro" id="IPR029062">
    <property type="entry name" value="Class_I_gatase-like"/>
</dbReference>
<dbReference type="Gene3D" id="3.40.50.880">
    <property type="match status" value="1"/>
</dbReference>
<dbReference type="PROSITE" id="PS51274">
    <property type="entry name" value="GATASE_COBBQ"/>
    <property type="match status" value="1"/>
</dbReference>
<feature type="domain" description="CobB/CobQ-like glutamine amidotransferase" evidence="9">
    <location>
        <begin position="252"/>
        <end position="442"/>
    </location>
</feature>
<keyword evidence="4 7" id="KW-0169">Cobalamin biosynthesis</keyword>
<dbReference type="SUPFAM" id="SSF52317">
    <property type="entry name" value="Class I glutamine amidotransferase-like"/>
    <property type="match status" value="1"/>
</dbReference>
<gene>
    <name evidence="7" type="primary">cobQ</name>
    <name evidence="10" type="ORF">Q9312_12700</name>
</gene>
<dbReference type="InterPro" id="IPR004459">
    <property type="entry name" value="CobQ_synth"/>
</dbReference>
<dbReference type="Proteomes" id="UP001239782">
    <property type="component" value="Chromosome"/>
</dbReference>
<evidence type="ECO:0000259" key="9">
    <source>
        <dbReference type="Pfam" id="PF07685"/>
    </source>
</evidence>
<feature type="active site" evidence="7">
    <location>
        <position position="435"/>
    </location>
</feature>
<evidence type="ECO:0000256" key="6">
    <source>
        <dbReference type="ARBA" id="ARBA00025166"/>
    </source>
</evidence>
<evidence type="ECO:0000259" key="8">
    <source>
        <dbReference type="Pfam" id="PF01656"/>
    </source>
</evidence>
<dbReference type="InterPro" id="IPR011698">
    <property type="entry name" value="GATase_3"/>
</dbReference>
<evidence type="ECO:0000256" key="7">
    <source>
        <dbReference type="HAMAP-Rule" id="MF_00028"/>
    </source>
</evidence>
<accession>A0AA51X5G7</accession>
<name>A0AA51X5G7_9GAMM</name>
<dbReference type="PANTHER" id="PTHR21343:SF1">
    <property type="entry name" value="COBYRIC ACID SYNTHASE"/>
    <property type="match status" value="1"/>
</dbReference>
<organism evidence="10 11">
    <name type="scientific">Pleionea litopenaei</name>
    <dbReference type="NCBI Taxonomy" id="3070815"/>
    <lineage>
        <taxon>Bacteria</taxon>
        <taxon>Pseudomonadati</taxon>
        <taxon>Pseudomonadota</taxon>
        <taxon>Gammaproteobacteria</taxon>
        <taxon>Oceanospirillales</taxon>
        <taxon>Pleioneaceae</taxon>
        <taxon>Pleionea</taxon>
    </lineage>
</organism>
<dbReference type="Pfam" id="PF07685">
    <property type="entry name" value="GATase_3"/>
    <property type="match status" value="1"/>
</dbReference>
<evidence type="ECO:0000256" key="1">
    <source>
        <dbReference type="ARBA" id="ARBA00004953"/>
    </source>
</evidence>
<dbReference type="NCBIfam" id="TIGR00313">
    <property type="entry name" value="cobQ"/>
    <property type="match status" value="1"/>
</dbReference>
<reference evidence="10 11" key="1">
    <citation type="submission" date="2023-08" db="EMBL/GenBank/DDBJ databases">
        <title>Pleionea litopenaei sp. nov., isolated from stomach of juvenile Litopenaeus vannamei.</title>
        <authorList>
            <person name="Rho A.M."/>
            <person name="Hwang C.Y."/>
        </authorList>
    </citation>
    <scope>NUCLEOTIDE SEQUENCE [LARGE SCALE GENOMIC DNA]</scope>
    <source>
        <strain evidence="10 11">HL-JVS1</strain>
    </source>
</reference>
<keyword evidence="11" id="KW-1185">Reference proteome</keyword>
<dbReference type="EMBL" id="CP133548">
    <property type="protein sequence ID" value="WMS86077.1"/>
    <property type="molecule type" value="Genomic_DNA"/>
</dbReference>
<dbReference type="InterPro" id="IPR027417">
    <property type="entry name" value="P-loop_NTPase"/>
</dbReference>
<dbReference type="PANTHER" id="PTHR21343">
    <property type="entry name" value="DETHIOBIOTIN SYNTHETASE"/>
    <property type="match status" value="1"/>
</dbReference>
<dbReference type="CDD" id="cd01750">
    <property type="entry name" value="GATase1_CobQ"/>
    <property type="match status" value="1"/>
</dbReference>
<evidence type="ECO:0000256" key="4">
    <source>
        <dbReference type="ARBA" id="ARBA00022573"/>
    </source>
</evidence>
<sequence length="494" mass="54599">MILPDGLMIQGTTSDAGKSITVAGLCRLLHRRGMSVAPFKPQNMALNSAVTAEGGEIGRAQALQAFACDLAPHTDFNPVLLKPSSDQRSQVIIHGQVVSELEAQTFGSIKALAFDRVLESYRRLQQQYDVVLIEGAGSPAEINLRARDIANMGFAEAVNCPVVLISDIDRGGVFAHLVGTHDLLSPSEQNRIKGFIINKFRGSLDLLQSGLDWLETYRNKPVFGVLPYLPHLKLDAEDAIQVDEQDHRGNIEIKVPVLSRISNHTDFDPLRWHPKVNLTFVPPGSSLGKADLIIIPGSKNVRAELTLFRQQGWDHDLQRHLRFGGKVLGICGGYQMLGRSVSDPMGVESTAGSSEGLNLLPIDTELRPNKQLKQITGTFSLGTMHGKITGYEIHCGVSTHQEPLKSFSQLNDQFGDHYPDGAVSDCQQIFGTYIHGLFEHPEFLSSLLQWVSGERVQSINWNQIRMQELDRLADCFEEHLNIDALLKLSMDQES</sequence>
<evidence type="ECO:0000256" key="3">
    <source>
        <dbReference type="ARBA" id="ARBA00019833"/>
    </source>
</evidence>
<dbReference type="InterPro" id="IPR002586">
    <property type="entry name" value="CobQ/CobB/MinD/ParA_Nub-bd_dom"/>
</dbReference>
<dbReference type="KEGG" id="plei:Q9312_12700"/>
<dbReference type="NCBIfam" id="NF001989">
    <property type="entry name" value="PRK00784.1"/>
    <property type="match status" value="1"/>
</dbReference>
<dbReference type="SUPFAM" id="SSF52540">
    <property type="entry name" value="P-loop containing nucleoside triphosphate hydrolases"/>
    <property type="match status" value="1"/>
</dbReference>
<feature type="domain" description="CobQ/CobB/MinD/ParA nucleotide binding" evidence="8">
    <location>
        <begin position="7"/>
        <end position="236"/>
    </location>
</feature>
<dbReference type="GO" id="GO:0003824">
    <property type="term" value="F:catalytic activity"/>
    <property type="evidence" value="ECO:0007669"/>
    <property type="project" value="InterPro"/>
</dbReference>
<dbReference type="GO" id="GO:0015420">
    <property type="term" value="F:ABC-type vitamin B12 transporter activity"/>
    <property type="evidence" value="ECO:0007669"/>
    <property type="project" value="UniProtKB-UniRule"/>
</dbReference>
<dbReference type="GO" id="GO:0009236">
    <property type="term" value="P:cobalamin biosynthetic process"/>
    <property type="evidence" value="ECO:0007669"/>
    <property type="project" value="UniProtKB-UniRule"/>
</dbReference>
<comment type="similarity">
    <text evidence="2 7">Belongs to the CobB/CobQ family. CobQ subfamily.</text>
</comment>